<accession>A0AAE1Y7A5</accession>
<name>A0AAE1Y7A5_9LAMI</name>
<reference evidence="2" key="1">
    <citation type="submission" date="2020-06" db="EMBL/GenBank/DDBJ databases">
        <authorList>
            <person name="Li T."/>
            <person name="Hu X."/>
            <person name="Zhang T."/>
            <person name="Song X."/>
            <person name="Zhang H."/>
            <person name="Dai N."/>
            <person name="Sheng W."/>
            <person name="Hou X."/>
            <person name="Wei L."/>
        </authorList>
    </citation>
    <scope>NUCLEOTIDE SEQUENCE</scope>
    <source>
        <strain evidence="2">3651</strain>
        <tissue evidence="2">Leaf</tissue>
    </source>
</reference>
<evidence type="ECO:0000256" key="1">
    <source>
        <dbReference type="SAM" id="MobiDB-lite"/>
    </source>
</evidence>
<dbReference type="EMBL" id="JACGWO010000006">
    <property type="protein sequence ID" value="KAK4424531.1"/>
    <property type="molecule type" value="Genomic_DNA"/>
</dbReference>
<sequence length="125" mass="13235">MPTKQQDLKGLLNKKRTNDTKRGRAEETNPDDVGNAPLEFGDGGSHAGAIEEPNEARTAQPQDPPAAQDHIPEGNAMSGLAIDEDPEGREAADSPQLGGDSKDSEEADTNPVKTICVFVPNTDSE</sequence>
<dbReference type="AlphaFoldDB" id="A0AAE1Y7A5"/>
<organism evidence="2 3">
    <name type="scientific">Sesamum alatum</name>
    <dbReference type="NCBI Taxonomy" id="300844"/>
    <lineage>
        <taxon>Eukaryota</taxon>
        <taxon>Viridiplantae</taxon>
        <taxon>Streptophyta</taxon>
        <taxon>Embryophyta</taxon>
        <taxon>Tracheophyta</taxon>
        <taxon>Spermatophyta</taxon>
        <taxon>Magnoliopsida</taxon>
        <taxon>eudicotyledons</taxon>
        <taxon>Gunneridae</taxon>
        <taxon>Pentapetalae</taxon>
        <taxon>asterids</taxon>
        <taxon>lamiids</taxon>
        <taxon>Lamiales</taxon>
        <taxon>Pedaliaceae</taxon>
        <taxon>Sesamum</taxon>
    </lineage>
</organism>
<evidence type="ECO:0000313" key="3">
    <source>
        <dbReference type="Proteomes" id="UP001293254"/>
    </source>
</evidence>
<comment type="caution">
    <text evidence="2">The sequence shown here is derived from an EMBL/GenBank/DDBJ whole genome shotgun (WGS) entry which is preliminary data.</text>
</comment>
<protein>
    <submittedName>
        <fullName evidence="2">Uncharacterized protein</fullName>
    </submittedName>
</protein>
<keyword evidence="3" id="KW-1185">Reference proteome</keyword>
<proteinExistence type="predicted"/>
<dbReference type="Proteomes" id="UP001293254">
    <property type="component" value="Unassembled WGS sequence"/>
</dbReference>
<feature type="compositionally biased region" description="Basic and acidic residues" evidence="1">
    <location>
        <begin position="16"/>
        <end position="27"/>
    </location>
</feature>
<reference evidence="2" key="2">
    <citation type="journal article" date="2024" name="Plant">
        <title>Genomic evolution and insights into agronomic trait innovations of Sesamum species.</title>
        <authorList>
            <person name="Miao H."/>
            <person name="Wang L."/>
            <person name="Qu L."/>
            <person name="Liu H."/>
            <person name="Sun Y."/>
            <person name="Le M."/>
            <person name="Wang Q."/>
            <person name="Wei S."/>
            <person name="Zheng Y."/>
            <person name="Lin W."/>
            <person name="Duan Y."/>
            <person name="Cao H."/>
            <person name="Xiong S."/>
            <person name="Wang X."/>
            <person name="Wei L."/>
            <person name="Li C."/>
            <person name="Ma Q."/>
            <person name="Ju M."/>
            <person name="Zhao R."/>
            <person name="Li G."/>
            <person name="Mu C."/>
            <person name="Tian Q."/>
            <person name="Mei H."/>
            <person name="Zhang T."/>
            <person name="Gao T."/>
            <person name="Zhang H."/>
        </authorList>
    </citation>
    <scope>NUCLEOTIDE SEQUENCE</scope>
    <source>
        <strain evidence="2">3651</strain>
    </source>
</reference>
<gene>
    <name evidence="2" type="ORF">Salat_1646500</name>
</gene>
<evidence type="ECO:0000313" key="2">
    <source>
        <dbReference type="EMBL" id="KAK4424531.1"/>
    </source>
</evidence>
<feature type="region of interest" description="Disordered" evidence="1">
    <location>
        <begin position="1"/>
        <end position="125"/>
    </location>
</feature>